<evidence type="ECO:0008006" key="5">
    <source>
        <dbReference type="Google" id="ProtNLM"/>
    </source>
</evidence>
<keyword evidence="2" id="KW-1133">Transmembrane helix</keyword>
<dbReference type="EMBL" id="JAODUO010000002">
    <property type="protein sequence ID" value="KAK2194096.1"/>
    <property type="molecule type" value="Genomic_DNA"/>
</dbReference>
<evidence type="ECO:0000256" key="2">
    <source>
        <dbReference type="SAM" id="Phobius"/>
    </source>
</evidence>
<dbReference type="Proteomes" id="UP001209878">
    <property type="component" value="Unassembled WGS sequence"/>
</dbReference>
<name>A0AAD9ULS7_RIDPI</name>
<evidence type="ECO:0000313" key="4">
    <source>
        <dbReference type="Proteomes" id="UP001209878"/>
    </source>
</evidence>
<evidence type="ECO:0000313" key="3">
    <source>
        <dbReference type="EMBL" id="KAK2194096.1"/>
    </source>
</evidence>
<protein>
    <recommendedName>
        <fullName evidence="5">Transmembrane protein</fullName>
    </recommendedName>
</protein>
<organism evidence="3 4">
    <name type="scientific">Ridgeia piscesae</name>
    <name type="common">Tubeworm</name>
    <dbReference type="NCBI Taxonomy" id="27915"/>
    <lineage>
        <taxon>Eukaryota</taxon>
        <taxon>Metazoa</taxon>
        <taxon>Spiralia</taxon>
        <taxon>Lophotrochozoa</taxon>
        <taxon>Annelida</taxon>
        <taxon>Polychaeta</taxon>
        <taxon>Sedentaria</taxon>
        <taxon>Canalipalpata</taxon>
        <taxon>Sabellida</taxon>
        <taxon>Siboglinidae</taxon>
        <taxon>Ridgeia</taxon>
    </lineage>
</organism>
<feature type="region of interest" description="Disordered" evidence="1">
    <location>
        <begin position="32"/>
        <end position="55"/>
    </location>
</feature>
<evidence type="ECO:0000256" key="1">
    <source>
        <dbReference type="SAM" id="MobiDB-lite"/>
    </source>
</evidence>
<reference evidence="3" key="1">
    <citation type="journal article" date="2023" name="Mol. Biol. Evol.">
        <title>Third-Generation Sequencing Reveals the Adaptive Role of the Epigenome in Three Deep-Sea Polychaetes.</title>
        <authorList>
            <person name="Perez M."/>
            <person name="Aroh O."/>
            <person name="Sun Y."/>
            <person name="Lan Y."/>
            <person name="Juniper S.K."/>
            <person name="Young C.R."/>
            <person name="Angers B."/>
            <person name="Qian P.Y."/>
        </authorList>
    </citation>
    <scope>NUCLEOTIDE SEQUENCE</scope>
    <source>
        <strain evidence="3">R07B-5</strain>
    </source>
</reference>
<keyword evidence="4" id="KW-1185">Reference proteome</keyword>
<feature type="transmembrane region" description="Helical" evidence="2">
    <location>
        <begin position="212"/>
        <end position="232"/>
    </location>
</feature>
<keyword evidence="2" id="KW-0812">Transmembrane</keyword>
<feature type="transmembrane region" description="Helical" evidence="2">
    <location>
        <begin position="175"/>
        <end position="200"/>
    </location>
</feature>
<keyword evidence="2" id="KW-0472">Membrane</keyword>
<dbReference type="AlphaFoldDB" id="A0AAD9ULS7"/>
<comment type="caution">
    <text evidence="3">The sequence shown here is derived from an EMBL/GenBank/DDBJ whole genome shotgun (WGS) entry which is preliminary data.</text>
</comment>
<gene>
    <name evidence="3" type="ORF">NP493_2g04016</name>
</gene>
<accession>A0AAD9ULS7</accession>
<sequence>MDALNTLTRTQLLLGSPLPSLHLKEIRLSPVIPHDGRTTPTSPARADTSPCSRHPASIPQWHSLVSRDKEPGAYTYSQDTSWEAYPARRSFVRFRKRSSAKRRRSFERRASSNRRPPSQLVQNVLCCQYNVCCRRRLELIPDRLAAVFYCWLLGWIADVYDSFSEADSEHSFRRWALACSIIAAAAILVVVLAAAMLAALLQLFFEVLLSALYFAAIIVAIVVVVVVCVSILNFDGND</sequence>
<proteinExistence type="predicted"/>